<evidence type="ECO:0000256" key="3">
    <source>
        <dbReference type="ARBA" id="ARBA00022692"/>
    </source>
</evidence>
<dbReference type="Proteomes" id="UP000494329">
    <property type="component" value="Unassembled WGS sequence"/>
</dbReference>
<accession>A0A6J5CW84</accession>
<evidence type="ECO:0000256" key="6">
    <source>
        <dbReference type="SAM" id="MobiDB-lite"/>
    </source>
</evidence>
<protein>
    <submittedName>
        <fullName evidence="8">Uncharacterized protein</fullName>
    </submittedName>
</protein>
<evidence type="ECO:0000313" key="8">
    <source>
        <dbReference type="EMBL" id="CAB3746219.1"/>
    </source>
</evidence>
<feature type="transmembrane region" description="Helical" evidence="7">
    <location>
        <begin position="36"/>
        <end position="58"/>
    </location>
</feature>
<sequence length="264" mass="28342">MRIGGDLVSFRLLLKSGFPASMAAASLIVDMQLTVIAQLLFAAASIGYLFVHVQWATLRIVSDLAWGIAIVAPAFAVFALIHHAKPFERMMRVLDRIASGKLAELVGKSAEIDAAIKRIWRHRAVIPRYLLIWQPLQSLGTSLEIWLALYFFGKPVNLVDAIVIDSLVQAVSSAAFFVPAALDVQEGGFVLVGGLPGLEPATCLALAGARRVRDLVIFVPGLLAWQIAESRIAASVPASLPHASSSTEKTLQMQAPAQARMPAA</sequence>
<proteinExistence type="predicted"/>
<feature type="transmembrane region" description="Helical" evidence="7">
    <location>
        <begin position="64"/>
        <end position="82"/>
    </location>
</feature>
<dbReference type="InterPro" id="IPR022791">
    <property type="entry name" value="L-PG_synthase/AglD"/>
</dbReference>
<feature type="transmembrane region" description="Helical" evidence="7">
    <location>
        <begin position="12"/>
        <end position="29"/>
    </location>
</feature>
<name>A0A6J5CW84_9BURK</name>
<keyword evidence="5 7" id="KW-0472">Membrane</keyword>
<evidence type="ECO:0000256" key="7">
    <source>
        <dbReference type="SAM" id="Phobius"/>
    </source>
</evidence>
<dbReference type="EMBL" id="CADIKF010000001">
    <property type="protein sequence ID" value="CAB3746219.1"/>
    <property type="molecule type" value="Genomic_DNA"/>
</dbReference>
<evidence type="ECO:0000256" key="5">
    <source>
        <dbReference type="ARBA" id="ARBA00023136"/>
    </source>
</evidence>
<feature type="compositionally biased region" description="Low complexity" evidence="6">
    <location>
        <begin position="252"/>
        <end position="264"/>
    </location>
</feature>
<dbReference type="Pfam" id="PF03706">
    <property type="entry name" value="LPG_synthase_TM"/>
    <property type="match status" value="1"/>
</dbReference>
<keyword evidence="3 7" id="KW-0812">Transmembrane</keyword>
<dbReference type="AlphaFoldDB" id="A0A6J5CW84"/>
<dbReference type="NCBIfam" id="TIGR03476">
    <property type="entry name" value="HpnL"/>
    <property type="match status" value="1"/>
</dbReference>
<reference evidence="8 9" key="1">
    <citation type="submission" date="2020-04" db="EMBL/GenBank/DDBJ databases">
        <authorList>
            <person name="De Canck E."/>
        </authorList>
    </citation>
    <scope>NUCLEOTIDE SEQUENCE [LARGE SCALE GENOMIC DNA]</scope>
    <source>
        <strain evidence="8 9">LMG 29739</strain>
    </source>
</reference>
<comment type="subcellular location">
    <subcellularLocation>
        <location evidence="1">Cell membrane</location>
        <topology evidence="1">Multi-pass membrane protein</topology>
    </subcellularLocation>
</comment>
<keyword evidence="4 7" id="KW-1133">Transmembrane helix</keyword>
<keyword evidence="2" id="KW-1003">Cell membrane</keyword>
<dbReference type="GO" id="GO:0005886">
    <property type="term" value="C:plasma membrane"/>
    <property type="evidence" value="ECO:0007669"/>
    <property type="project" value="UniProtKB-SubCell"/>
</dbReference>
<gene>
    <name evidence="8" type="ORF">LMG29739_00130</name>
</gene>
<evidence type="ECO:0000256" key="4">
    <source>
        <dbReference type="ARBA" id="ARBA00022989"/>
    </source>
</evidence>
<evidence type="ECO:0000256" key="1">
    <source>
        <dbReference type="ARBA" id="ARBA00004651"/>
    </source>
</evidence>
<organism evidence="8 9">
    <name type="scientific">Paraburkholderia solisilvae</name>
    <dbReference type="NCBI Taxonomy" id="624376"/>
    <lineage>
        <taxon>Bacteria</taxon>
        <taxon>Pseudomonadati</taxon>
        <taxon>Pseudomonadota</taxon>
        <taxon>Betaproteobacteria</taxon>
        <taxon>Burkholderiales</taxon>
        <taxon>Burkholderiaceae</taxon>
        <taxon>Paraburkholderia</taxon>
    </lineage>
</organism>
<evidence type="ECO:0000313" key="9">
    <source>
        <dbReference type="Proteomes" id="UP000494329"/>
    </source>
</evidence>
<feature type="region of interest" description="Disordered" evidence="6">
    <location>
        <begin position="245"/>
        <end position="264"/>
    </location>
</feature>
<evidence type="ECO:0000256" key="2">
    <source>
        <dbReference type="ARBA" id="ARBA00022475"/>
    </source>
</evidence>
<keyword evidence="9" id="KW-1185">Reference proteome</keyword>